<keyword evidence="2" id="KW-1185">Reference proteome</keyword>
<gene>
    <name evidence="1" type="ORF">ACFQFQ_20305</name>
</gene>
<proteinExistence type="predicted"/>
<dbReference type="Proteomes" id="UP001596353">
    <property type="component" value="Unassembled WGS sequence"/>
</dbReference>
<evidence type="ECO:0000313" key="1">
    <source>
        <dbReference type="EMBL" id="MFC6761268.1"/>
    </source>
</evidence>
<comment type="caution">
    <text evidence="1">The sequence shown here is derived from an EMBL/GenBank/DDBJ whole genome shotgun (WGS) entry which is preliminary data.</text>
</comment>
<protein>
    <submittedName>
        <fullName evidence="1">Uncharacterized protein</fullName>
    </submittedName>
</protein>
<organism evidence="1 2">
    <name type="scientific">Sulfitobacter porphyrae</name>
    <dbReference type="NCBI Taxonomy" id="1246864"/>
    <lineage>
        <taxon>Bacteria</taxon>
        <taxon>Pseudomonadati</taxon>
        <taxon>Pseudomonadota</taxon>
        <taxon>Alphaproteobacteria</taxon>
        <taxon>Rhodobacterales</taxon>
        <taxon>Roseobacteraceae</taxon>
        <taxon>Sulfitobacter</taxon>
    </lineage>
</organism>
<reference evidence="2" key="1">
    <citation type="journal article" date="2019" name="Int. J. Syst. Evol. Microbiol.">
        <title>The Global Catalogue of Microorganisms (GCM) 10K type strain sequencing project: providing services to taxonomists for standard genome sequencing and annotation.</title>
        <authorList>
            <consortium name="The Broad Institute Genomics Platform"/>
            <consortium name="The Broad Institute Genome Sequencing Center for Infectious Disease"/>
            <person name="Wu L."/>
            <person name="Ma J."/>
        </authorList>
    </citation>
    <scope>NUCLEOTIDE SEQUENCE [LARGE SCALE GENOMIC DNA]</scope>
    <source>
        <strain evidence="2">CCUG 66188</strain>
    </source>
</reference>
<evidence type="ECO:0000313" key="2">
    <source>
        <dbReference type="Proteomes" id="UP001596353"/>
    </source>
</evidence>
<sequence>MTPWRMLLVESARKLPKVRGVITDPDDPLLRVVACTGAPRCAQGLAKTRSVARSLAPHVPPAACCICRAAPRAVPTPGPRR</sequence>
<name>A0ABW2B6T9_9RHOB</name>
<dbReference type="EMBL" id="JBHSWG010000001">
    <property type="protein sequence ID" value="MFC6761268.1"/>
    <property type="molecule type" value="Genomic_DNA"/>
</dbReference>
<accession>A0ABW2B6T9</accession>